<feature type="domain" description="PAS" evidence="10">
    <location>
        <begin position="2185"/>
        <end position="2238"/>
    </location>
</feature>
<dbReference type="InterPro" id="IPR045495">
    <property type="entry name" value="PI4K_N"/>
</dbReference>
<dbReference type="PRINTS" id="PR00344">
    <property type="entry name" value="BCTRLSENSOR"/>
</dbReference>
<dbReference type="PROSITE" id="PS50112">
    <property type="entry name" value="PAS"/>
    <property type="match status" value="1"/>
</dbReference>
<gene>
    <name evidence="14" type="ORF">PVAG01_11280</name>
</gene>
<name>A0ABR4P1V0_9HELO</name>
<dbReference type="InterPro" id="IPR013655">
    <property type="entry name" value="PAS_fold_3"/>
</dbReference>
<dbReference type="Gene3D" id="1.10.287.130">
    <property type="match status" value="1"/>
</dbReference>
<dbReference type="SUPFAM" id="SSF48371">
    <property type="entry name" value="ARM repeat"/>
    <property type="match status" value="1"/>
</dbReference>
<evidence type="ECO:0000259" key="9">
    <source>
        <dbReference type="PROSITE" id="PS50110"/>
    </source>
</evidence>
<dbReference type="SUPFAM" id="SSF56112">
    <property type="entry name" value="Protein kinase-like (PK-like)"/>
    <property type="match status" value="1"/>
</dbReference>
<dbReference type="Pfam" id="PF00072">
    <property type="entry name" value="Response_reg"/>
    <property type="match status" value="1"/>
</dbReference>
<dbReference type="Pfam" id="PF08447">
    <property type="entry name" value="PAS_3"/>
    <property type="match status" value="1"/>
</dbReference>
<evidence type="ECO:0000259" key="11">
    <source>
        <dbReference type="PROSITE" id="PS50113"/>
    </source>
</evidence>
<dbReference type="InterPro" id="IPR042236">
    <property type="entry name" value="PI3K_accessory_sf"/>
</dbReference>
<evidence type="ECO:0000256" key="3">
    <source>
        <dbReference type="ARBA" id="ARBA00022553"/>
    </source>
</evidence>
<dbReference type="InterPro" id="IPR018936">
    <property type="entry name" value="PI3/4_kinase_CS"/>
</dbReference>
<dbReference type="InterPro" id="IPR000014">
    <property type="entry name" value="PAS"/>
</dbReference>
<dbReference type="Gene3D" id="1.25.40.70">
    <property type="entry name" value="Phosphatidylinositol 3-kinase, accessory domain (PIK)"/>
    <property type="match status" value="1"/>
</dbReference>
<feature type="domain" description="Histidine kinase" evidence="8">
    <location>
        <begin position="2439"/>
        <end position="2668"/>
    </location>
</feature>
<feature type="compositionally biased region" description="Polar residues" evidence="7">
    <location>
        <begin position="2716"/>
        <end position="2730"/>
    </location>
</feature>
<dbReference type="InterPro" id="IPR003661">
    <property type="entry name" value="HisK_dim/P_dom"/>
</dbReference>
<dbReference type="InterPro" id="IPR000403">
    <property type="entry name" value="PI3/4_kinase_cat_dom"/>
</dbReference>
<dbReference type="PANTHER" id="PTHR10048:SF15">
    <property type="entry name" value="PHOSPHATIDYLINOSITOL 4-KINASE ALPHA"/>
    <property type="match status" value="1"/>
</dbReference>
<accession>A0ABR4P1V0</accession>
<evidence type="ECO:0000256" key="7">
    <source>
        <dbReference type="SAM" id="MobiDB-lite"/>
    </source>
</evidence>
<dbReference type="InterPro" id="IPR011006">
    <property type="entry name" value="CheY-like_superfamily"/>
</dbReference>
<protein>
    <recommendedName>
        <fullName evidence="2">1-phosphatidylinositol 4-kinase</fullName>
        <ecNumber evidence="2">2.7.1.67</ecNumber>
    </recommendedName>
</protein>
<dbReference type="Pfam" id="PF00512">
    <property type="entry name" value="HisKA"/>
    <property type="match status" value="1"/>
</dbReference>
<dbReference type="SMART" id="SM00146">
    <property type="entry name" value="PI3Kc"/>
    <property type="match status" value="1"/>
</dbReference>
<evidence type="ECO:0000259" key="12">
    <source>
        <dbReference type="PROSITE" id="PS50290"/>
    </source>
</evidence>
<reference evidence="14 15" key="1">
    <citation type="submission" date="2024-06" db="EMBL/GenBank/DDBJ databases">
        <title>Complete genome of Phlyctema vagabunda strain 19-DSS-EL-015.</title>
        <authorList>
            <person name="Fiorenzani C."/>
        </authorList>
    </citation>
    <scope>NUCLEOTIDE SEQUENCE [LARGE SCALE GENOMIC DNA]</scope>
    <source>
        <strain evidence="14 15">19-DSS-EL-015</strain>
    </source>
</reference>
<dbReference type="PROSITE" id="PS00915">
    <property type="entry name" value="PI3_4_KINASE_1"/>
    <property type="match status" value="1"/>
</dbReference>
<feature type="modified residue" description="4-aspartylphosphate" evidence="6">
    <location>
        <position position="2785"/>
    </location>
</feature>
<dbReference type="PROSITE" id="PS00916">
    <property type="entry name" value="PI3_4_KINASE_2"/>
    <property type="match status" value="1"/>
</dbReference>
<dbReference type="Gene3D" id="1.10.1070.11">
    <property type="entry name" value="Phosphatidylinositol 3-/4-kinase, catalytic domain"/>
    <property type="match status" value="1"/>
</dbReference>
<dbReference type="PROSITE" id="PS50290">
    <property type="entry name" value="PI3_4_KINASE_3"/>
    <property type="match status" value="1"/>
</dbReference>
<evidence type="ECO:0000256" key="6">
    <source>
        <dbReference type="PROSITE-ProRule" id="PRU00169"/>
    </source>
</evidence>
<dbReference type="InterPro" id="IPR004358">
    <property type="entry name" value="Sig_transdc_His_kin-like_C"/>
</dbReference>
<dbReference type="InterPro" id="IPR036940">
    <property type="entry name" value="PI3/4_kinase_cat_sf"/>
</dbReference>
<organism evidence="14 15">
    <name type="scientific">Phlyctema vagabunda</name>
    <dbReference type="NCBI Taxonomy" id="108571"/>
    <lineage>
        <taxon>Eukaryota</taxon>
        <taxon>Fungi</taxon>
        <taxon>Dikarya</taxon>
        <taxon>Ascomycota</taxon>
        <taxon>Pezizomycotina</taxon>
        <taxon>Leotiomycetes</taxon>
        <taxon>Helotiales</taxon>
        <taxon>Dermateaceae</taxon>
        <taxon>Phlyctema</taxon>
    </lineage>
</organism>
<dbReference type="InterPro" id="IPR001610">
    <property type="entry name" value="PAC"/>
</dbReference>
<evidence type="ECO:0000259" key="13">
    <source>
        <dbReference type="PROSITE" id="PS51545"/>
    </source>
</evidence>
<feature type="domain" description="Response regulatory" evidence="9">
    <location>
        <begin position="2733"/>
        <end position="2857"/>
    </location>
</feature>
<dbReference type="Gene3D" id="3.40.50.2300">
    <property type="match status" value="1"/>
</dbReference>
<dbReference type="EMBL" id="JBFCZG010000011">
    <property type="protein sequence ID" value="KAL3417280.1"/>
    <property type="molecule type" value="Genomic_DNA"/>
</dbReference>
<dbReference type="InterPro" id="IPR011009">
    <property type="entry name" value="Kinase-like_dom_sf"/>
</dbReference>
<feature type="domain" description="PAC" evidence="11">
    <location>
        <begin position="2242"/>
        <end position="2294"/>
    </location>
</feature>
<dbReference type="InterPro" id="IPR015433">
    <property type="entry name" value="PI3/4_kinase"/>
</dbReference>
<dbReference type="Pfam" id="PF00613">
    <property type="entry name" value="PI3Ka"/>
    <property type="match status" value="1"/>
</dbReference>
<dbReference type="InterPro" id="IPR035965">
    <property type="entry name" value="PAS-like_dom_sf"/>
</dbReference>
<dbReference type="CDD" id="cd00082">
    <property type="entry name" value="HisKA"/>
    <property type="match status" value="1"/>
</dbReference>
<dbReference type="PROSITE" id="PS50109">
    <property type="entry name" value="HIS_KIN"/>
    <property type="match status" value="1"/>
</dbReference>
<dbReference type="SMART" id="SM00145">
    <property type="entry name" value="PI3Ka"/>
    <property type="match status" value="1"/>
</dbReference>
<evidence type="ECO:0000256" key="5">
    <source>
        <dbReference type="ARBA" id="ARBA00022777"/>
    </source>
</evidence>
<dbReference type="InterPro" id="IPR000700">
    <property type="entry name" value="PAS-assoc_C"/>
</dbReference>
<dbReference type="CDD" id="cd05167">
    <property type="entry name" value="PI4Kc_III_alpha"/>
    <property type="match status" value="1"/>
</dbReference>
<evidence type="ECO:0000256" key="4">
    <source>
        <dbReference type="ARBA" id="ARBA00022679"/>
    </source>
</evidence>
<comment type="caution">
    <text evidence="14">The sequence shown here is derived from an EMBL/GenBank/DDBJ whole genome shotgun (WGS) entry which is preliminary data.</text>
</comment>
<dbReference type="PANTHER" id="PTHR10048">
    <property type="entry name" value="PHOSPHATIDYLINOSITOL KINASE"/>
    <property type="match status" value="1"/>
</dbReference>
<keyword evidence="5" id="KW-0418">Kinase</keyword>
<evidence type="ECO:0000313" key="14">
    <source>
        <dbReference type="EMBL" id="KAL3417280.1"/>
    </source>
</evidence>
<dbReference type="PROSITE" id="PS50110">
    <property type="entry name" value="RESPONSE_REGULATORY"/>
    <property type="match status" value="1"/>
</dbReference>
<dbReference type="EC" id="2.7.1.67" evidence="2"/>
<evidence type="ECO:0000256" key="1">
    <source>
        <dbReference type="ARBA" id="ARBA00006209"/>
    </source>
</evidence>
<dbReference type="CDD" id="cd17546">
    <property type="entry name" value="REC_hyHK_CKI1_RcsC-like"/>
    <property type="match status" value="1"/>
</dbReference>
<dbReference type="PROSITE" id="PS50113">
    <property type="entry name" value="PAC"/>
    <property type="match status" value="1"/>
</dbReference>
<feature type="domain" description="PIK helical" evidence="13">
    <location>
        <begin position="1377"/>
        <end position="1552"/>
    </location>
</feature>
<dbReference type="SUPFAM" id="SSF47384">
    <property type="entry name" value="Homodimeric domain of signal transducing histidine kinase"/>
    <property type="match status" value="1"/>
</dbReference>
<dbReference type="InterPro" id="IPR001789">
    <property type="entry name" value="Sig_transdc_resp-reg_receiver"/>
</dbReference>
<dbReference type="SMART" id="SM00448">
    <property type="entry name" value="REC"/>
    <property type="match status" value="1"/>
</dbReference>
<dbReference type="SMART" id="SM00388">
    <property type="entry name" value="HisKA"/>
    <property type="match status" value="1"/>
</dbReference>
<dbReference type="PROSITE" id="PS51545">
    <property type="entry name" value="PIK_HELICAL"/>
    <property type="match status" value="1"/>
</dbReference>
<dbReference type="CDD" id="cd16922">
    <property type="entry name" value="HATPase_EvgS-ArcB-TorS-like"/>
    <property type="match status" value="1"/>
</dbReference>
<evidence type="ECO:0000256" key="2">
    <source>
        <dbReference type="ARBA" id="ARBA00012169"/>
    </source>
</evidence>
<dbReference type="InterPro" id="IPR016024">
    <property type="entry name" value="ARM-type_fold"/>
</dbReference>
<evidence type="ECO:0000259" key="10">
    <source>
        <dbReference type="PROSITE" id="PS50112"/>
    </source>
</evidence>
<comment type="similarity">
    <text evidence="1">Belongs to the PI3/PI4-kinase family. Type III PI4K subfamily.</text>
</comment>
<dbReference type="Pfam" id="PF00454">
    <property type="entry name" value="PI3_PI4_kinase"/>
    <property type="match status" value="1"/>
</dbReference>
<proteinExistence type="inferred from homology"/>
<dbReference type="InterPro" id="IPR003594">
    <property type="entry name" value="HATPase_dom"/>
</dbReference>
<dbReference type="SUPFAM" id="SSF52172">
    <property type="entry name" value="CheY-like"/>
    <property type="match status" value="1"/>
</dbReference>
<dbReference type="SMART" id="SM00387">
    <property type="entry name" value="HATPase_c"/>
    <property type="match status" value="1"/>
</dbReference>
<dbReference type="InterPro" id="IPR036890">
    <property type="entry name" value="HATPase_C_sf"/>
</dbReference>
<dbReference type="CDD" id="cd00130">
    <property type="entry name" value="PAS"/>
    <property type="match status" value="1"/>
</dbReference>
<feature type="region of interest" description="Disordered" evidence="7">
    <location>
        <begin position="2703"/>
        <end position="2730"/>
    </location>
</feature>
<evidence type="ECO:0000313" key="15">
    <source>
        <dbReference type="Proteomes" id="UP001629113"/>
    </source>
</evidence>
<dbReference type="NCBIfam" id="TIGR00229">
    <property type="entry name" value="sensory_box"/>
    <property type="match status" value="1"/>
</dbReference>
<keyword evidence="3 6" id="KW-0597">Phosphoprotein</keyword>
<dbReference type="Proteomes" id="UP001629113">
    <property type="component" value="Unassembled WGS sequence"/>
</dbReference>
<dbReference type="Gene3D" id="3.30.1010.10">
    <property type="entry name" value="Phosphatidylinositol 3-kinase Catalytic Subunit, Chain A, domain 4"/>
    <property type="match status" value="1"/>
</dbReference>
<dbReference type="InterPro" id="IPR001263">
    <property type="entry name" value="PI3K_accessory_dom"/>
</dbReference>
<dbReference type="SUPFAM" id="SSF55785">
    <property type="entry name" value="PYP-like sensor domain (PAS domain)"/>
    <property type="match status" value="1"/>
</dbReference>
<dbReference type="SMART" id="SM00091">
    <property type="entry name" value="PAS"/>
    <property type="match status" value="1"/>
</dbReference>
<dbReference type="InterPro" id="IPR036097">
    <property type="entry name" value="HisK_dim/P_sf"/>
</dbReference>
<dbReference type="Pfam" id="PF19274">
    <property type="entry name" value="PI4K_N"/>
    <property type="match status" value="1"/>
</dbReference>
<dbReference type="Gene3D" id="3.30.450.20">
    <property type="entry name" value="PAS domain"/>
    <property type="match status" value="1"/>
</dbReference>
<evidence type="ECO:0000259" key="8">
    <source>
        <dbReference type="PROSITE" id="PS50109"/>
    </source>
</evidence>
<dbReference type="Pfam" id="PF02518">
    <property type="entry name" value="HATPase_c"/>
    <property type="match status" value="1"/>
</dbReference>
<keyword evidence="4" id="KW-0808">Transferase</keyword>
<dbReference type="SUPFAM" id="SSF55874">
    <property type="entry name" value="ATPase domain of HSP90 chaperone/DNA topoisomerase II/histidine kinase"/>
    <property type="match status" value="1"/>
</dbReference>
<dbReference type="InterPro" id="IPR005467">
    <property type="entry name" value="His_kinase_dom"/>
</dbReference>
<feature type="domain" description="PI3K/PI4K catalytic" evidence="12">
    <location>
        <begin position="1625"/>
        <end position="1919"/>
    </location>
</feature>
<keyword evidence="15" id="KW-1185">Reference proteome</keyword>
<sequence length="2863" mass="317820">MNLQSRNIRRNALEKIAALSASSSTASFDNSDLGRLCEGFSVKSGSARHTNGTLQDNSAALAMQAMNIKEYEVLLALCKAAPLLQTSESAEKLVTQLSPYIVEAHSQSFVPSPFFRDVEPSPLEALSYNLSSALLSLGITHVHVQDAVATSIGTYLKHCLRATDSAAASQGTSSNYHDHSEDENAIKVATVTLSILGFLDAAATYANFWNVSERLELIELTQKLLSEDFLIAVETAFSTIRNSSSIESNIKEWKRYVRHYAAIGRPLGAMLLQRSFMWLIVAGTSLLVASADELKGNDILDLLMSETPLTRTSSPKSGESIFDNIETMADLAADEMSLLEDGADYLRLGSTWQQRIAFSVKAGALTSFTSCALLNEDAADPDLLMSWLEDTLADPVQMADETLASVVLRSMALTSKLSPTFAPNVSRLLPRFIVQGAPRGATISIASHCLAYVLQNLSQDAIITTLYTLGNVLSSGGTDKALVGTSNGDAEGNVSSNFYGGRQSTGSSISLAISGEEETSVVYGNVIQAICGIASSCNDAKITALAQSMLLQKISRVNKVVDAQIVPEAAVLALSGGSLEFRSLLKLYNKLTLEAIQESDDTLLVAVMDGRKRLSSSLKKGHPLYEIYLEYLLEAIISTGDVHQGHNTRQADIELAAEEIAQLLLPLAILLSHNNLAVDDTVSDETVSLLRDAWFNIVIHGFSTGTPRGKRYINVLRLLAIHSRPLVAEQRGDQVESDIELNTVLRRGMNTEHESAQKKRLTELLPSKSSEIRSLSYRKVIFLQAAYLVETLRAEAGDCTKALTYFLDPSMRRGDTSSSMEAVTSAVINTYLSRVVTGINPMFSAPYVAQQLASIFSGCCYRIERVQQAATRCANSIIDAVPSALCQKTSLFALLELLTLMWSSCLEAETDEYELKSSFTSVRGKVTVEVSDDYSLRRRTLNNLYKNAREWVTKVIALAPLDIKGLLQTYLSEYDDDGAYGHISLGRSFALEMGSVIPRTDQRLGAIDSHVDCNINTGSDFIAQYTTRQEYRYADVLPDRDTNWLQFMRLNDRHGSMSIRSEKEFYDAESVLAQLESRILGHKYHPVGELRDILRRAAASLCRVETDACAIVHYLVSIPFALFTKQSIKLGISLWLGVIKENPRMESRLLMEIAQQWESTAQRCLGIFNNKFLHPDPFYIKEEFAPSDKAVLTKRQNTAHNLLAPHMRLLQFLGSHFNATRFGSPQTEKVFLRLLQVTLDRLKDSTGHPLAREIRLQITLFGLKVIKYATGLDRTSKNRLRGEILSSALSWFNFAPRWSFGGNRLQLKAEIRLLDEVVKELEESPIIANPTSNSHARQELLCILLRSDKARLAVWLSPLNLTSDQQLSKGPAEVTLLGLVRTAWSESPSLAVQLVARFPSARLHKAVRDQIREKPEKALSEPEAVQILLDGALPSDVSYALKYLLYWAPVNPITAVTYFLPAFRNHPYILQYAMRALESHSVDVTFFYVPQIVQCLRYDALGYVERYIVETAKFSQLFAHQIIWNMKANAYKDEDSQVPDVVKPKLDHVMNRMVTGFSGVDRTFYEREFTFFDEVTSISGKLKPFIKRPKPEKKQKIEEELRKIKVEVGVYLPSNPDGVVIGIDRKSGKPLQSHAKAPYMATFRIKKSKGELENTDGMLEETNKNEMVPQDNSIEIWQSAIFKVGDDCRQDVLALQMIAAFRGIFNHVGLDVYVFPYRVTATAPGCGVIDVLPNSISRDIIGREAVNGLYDYFISKYGNEDSLRFQEARKNFVKSMAAYSVISYILQFKDRHNGNIMIDDAGHILHIDFGFCFDIAPGGVKFERAPFKLTQEMVAVMGGSTDHQAYKWFEELCVKAFLASRPYAEKLSQLVLLMMDSGLPCFKPETIQHFKDRFVLEKSEREAADFMKGLISKSYGSYSTGVYDQFQLMTNGQTALQRVSHLSHQQIVNGLVAAHRPIMASPGALDSSGMLRGIANPALVLSCTGAVFASNAALGRLLDLDDEAARSVPGAHVTDLGIALLPTGSPETRDWMTLIRSLNALVLERRLPTQAELPSRDAYDARELTMDFWEAEQAIECTLEIEVVVLNKRTLAHQPRTRRGIVKANLQMYSIMEKGEILHFLELRKPALVNAVARDTEASSMVPEVKIPWLETENPGSPYSDETQRPPRQDLHQTVSRLIPYIVGVLDTQGQVLFFSPSWFDYTGLSESESMGAGWAQVIHPDDLEGAITTWSGVLENGLEDYTWECRYRKYDGTYSYFLIRSQPVKDQEGKILHWLASMIDINSLVLARIESSRRTDAILKVLAYADVSLWAIDQERSLTLLSGALHWDIDSTVRGGEKTGTETEMMKQLQRVLDGELPVFILEHESDQRCYRTRCVADVEHDATSNDGRTIIKAVLGLTIDVTDVKAAAQLQIENERLLSRENAAMESSKLKSRFLANMSHEIRTPIAGILGLNDLLLDTRLDEEQKDLSLGVHNTADFLLTLVNDVLDFSKIESGHMDIESVPFRMSDLINNIQKILCFHANEKGLALGYHKNFDEHQYLLGDPGRIQQVLINLLSNSIKFTQIGSVSLTVSPKSLNAAHSESTHLSSLTLEFVVEDTGVGVDSETIPKLFLPFNQGDSSTARLHGGSGLGLNISQQLVQLMGGEIGLTARESGGTRVTFYIPFLLPHKGFRPRMSLSLNKSANETPGVLSTVIGNVSVQTPDGTESGLRLENQGRQSTPPKDVTSQGNPWVLVVEDNPVNQKVAVKTLHNLGYNVSAVWNGSESLSYLSNPSNPRPDVILMDCMMPVMDGYEATSIIRHDGLRFNKEIRTIPIIAMTASAIKGDRERCEAAGMSDYMSKPVVRSVLESMLAKWTHREGSL</sequence>
<dbReference type="Gene3D" id="3.30.565.10">
    <property type="entry name" value="Histidine kinase-like ATPase, C-terminal domain"/>
    <property type="match status" value="1"/>
</dbReference>
<dbReference type="SMART" id="SM00086">
    <property type="entry name" value="PAC"/>
    <property type="match status" value="1"/>
</dbReference>